<organism evidence="3">
    <name type="scientific">Heliothis virescens</name>
    <name type="common">Tobacco budworm moth</name>
    <dbReference type="NCBI Taxonomy" id="7102"/>
    <lineage>
        <taxon>Eukaryota</taxon>
        <taxon>Metazoa</taxon>
        <taxon>Ecdysozoa</taxon>
        <taxon>Arthropoda</taxon>
        <taxon>Hexapoda</taxon>
        <taxon>Insecta</taxon>
        <taxon>Pterygota</taxon>
        <taxon>Neoptera</taxon>
        <taxon>Endopterygota</taxon>
        <taxon>Lepidoptera</taxon>
        <taxon>Glossata</taxon>
        <taxon>Ditrysia</taxon>
        <taxon>Noctuoidea</taxon>
        <taxon>Noctuidae</taxon>
        <taxon>Heliothinae</taxon>
        <taxon>Heliothis</taxon>
    </lineage>
</organism>
<proteinExistence type="predicted"/>
<protein>
    <submittedName>
        <fullName evidence="3">Uncharacterized protein</fullName>
    </submittedName>
</protein>
<feature type="chain" id="PRO_5012088095" evidence="2">
    <location>
        <begin position="17"/>
        <end position="113"/>
    </location>
</feature>
<feature type="region of interest" description="Disordered" evidence="1">
    <location>
        <begin position="42"/>
        <end position="74"/>
    </location>
</feature>
<reference evidence="3" key="1">
    <citation type="submission" date="2017-09" db="EMBL/GenBank/DDBJ databases">
        <title>Contemporary evolution of a Lepidopteran species, Heliothis virescens, in response to modern agricultural practices.</title>
        <authorList>
            <person name="Fritz M.L."/>
            <person name="Deyonke A.M."/>
            <person name="Papanicolaou A."/>
            <person name="Micinski S."/>
            <person name="Westbrook J."/>
            <person name="Gould F."/>
        </authorList>
    </citation>
    <scope>NUCLEOTIDE SEQUENCE [LARGE SCALE GENOMIC DNA]</scope>
    <source>
        <strain evidence="3">HvINT-</strain>
        <tissue evidence="3">Whole body</tissue>
    </source>
</reference>
<dbReference type="EMBL" id="NWSH01000708">
    <property type="protein sequence ID" value="PCG74668.1"/>
    <property type="molecule type" value="Genomic_DNA"/>
</dbReference>
<accession>A0A2A4JSK2</accession>
<keyword evidence="2" id="KW-0732">Signal</keyword>
<comment type="caution">
    <text evidence="3">The sequence shown here is derived from an EMBL/GenBank/DDBJ whole genome shotgun (WGS) entry which is preliminary data.</text>
</comment>
<evidence type="ECO:0000256" key="1">
    <source>
        <dbReference type="SAM" id="MobiDB-lite"/>
    </source>
</evidence>
<gene>
    <name evidence="3" type="ORF">B5V51_12963</name>
</gene>
<name>A0A2A4JSK2_HELVI</name>
<evidence type="ECO:0000256" key="2">
    <source>
        <dbReference type="SAM" id="SignalP"/>
    </source>
</evidence>
<feature type="signal peptide" evidence="2">
    <location>
        <begin position="1"/>
        <end position="16"/>
    </location>
</feature>
<sequence>MKTIIIIFLFITITAGGVLKDEEISRRTQYYYPNIVVVADSNEESPTTHTEVNEAGSRIQKREITQTSTTNDAELQDKISKGTLRRPYITLYVLSSAGCEEFHVPWPKRNHTE</sequence>
<evidence type="ECO:0000313" key="3">
    <source>
        <dbReference type="EMBL" id="PCG74668.1"/>
    </source>
</evidence>
<dbReference type="AlphaFoldDB" id="A0A2A4JSK2"/>